<dbReference type="CDD" id="cd02440">
    <property type="entry name" value="AdoMet_MTases"/>
    <property type="match status" value="1"/>
</dbReference>
<feature type="domain" description="Methyltransferase" evidence="1">
    <location>
        <begin position="51"/>
        <end position="146"/>
    </location>
</feature>
<dbReference type="EMBL" id="JAPZBS010000005">
    <property type="protein sequence ID" value="KAJ5369863.1"/>
    <property type="molecule type" value="Genomic_DNA"/>
</dbReference>
<dbReference type="PANTHER" id="PTHR43591">
    <property type="entry name" value="METHYLTRANSFERASE"/>
    <property type="match status" value="1"/>
</dbReference>
<organism evidence="2 3">
    <name type="scientific">Penicillium cataractarum</name>
    <dbReference type="NCBI Taxonomy" id="2100454"/>
    <lineage>
        <taxon>Eukaryota</taxon>
        <taxon>Fungi</taxon>
        <taxon>Dikarya</taxon>
        <taxon>Ascomycota</taxon>
        <taxon>Pezizomycotina</taxon>
        <taxon>Eurotiomycetes</taxon>
        <taxon>Eurotiomycetidae</taxon>
        <taxon>Eurotiales</taxon>
        <taxon>Aspergillaceae</taxon>
        <taxon>Penicillium</taxon>
    </lineage>
</organism>
<dbReference type="Proteomes" id="UP001147782">
    <property type="component" value="Unassembled WGS sequence"/>
</dbReference>
<evidence type="ECO:0000259" key="1">
    <source>
        <dbReference type="Pfam" id="PF13649"/>
    </source>
</evidence>
<reference evidence="2" key="1">
    <citation type="submission" date="2022-11" db="EMBL/GenBank/DDBJ databases">
        <authorList>
            <person name="Petersen C."/>
        </authorList>
    </citation>
    <scope>NUCLEOTIDE SEQUENCE</scope>
    <source>
        <strain evidence="2">IBT 29864</strain>
    </source>
</reference>
<evidence type="ECO:0000313" key="3">
    <source>
        <dbReference type="Proteomes" id="UP001147782"/>
    </source>
</evidence>
<name>A0A9W9V5P2_9EURO</name>
<dbReference type="Pfam" id="PF13649">
    <property type="entry name" value="Methyltransf_25"/>
    <property type="match status" value="1"/>
</dbReference>
<dbReference type="PANTHER" id="PTHR43591:SF110">
    <property type="entry name" value="RHODANESE DOMAIN-CONTAINING PROTEIN"/>
    <property type="match status" value="1"/>
</dbReference>
<reference evidence="2" key="2">
    <citation type="journal article" date="2023" name="IMA Fungus">
        <title>Comparative genomic study of the Penicillium genus elucidates a diverse pangenome and 15 lateral gene transfer events.</title>
        <authorList>
            <person name="Petersen C."/>
            <person name="Sorensen T."/>
            <person name="Nielsen M.R."/>
            <person name="Sondergaard T.E."/>
            <person name="Sorensen J.L."/>
            <person name="Fitzpatrick D.A."/>
            <person name="Frisvad J.C."/>
            <person name="Nielsen K.L."/>
        </authorList>
    </citation>
    <scope>NUCLEOTIDE SEQUENCE</scope>
    <source>
        <strain evidence="2">IBT 29864</strain>
    </source>
</reference>
<dbReference type="OrthoDB" id="417697at2759"/>
<feature type="non-terminal residue" evidence="2">
    <location>
        <position position="1"/>
    </location>
</feature>
<comment type="caution">
    <text evidence="2">The sequence shown here is derived from an EMBL/GenBank/DDBJ whole genome shotgun (WGS) entry which is preliminary data.</text>
</comment>
<keyword evidence="3" id="KW-1185">Reference proteome</keyword>
<dbReference type="Gene3D" id="3.40.50.150">
    <property type="entry name" value="Vaccinia Virus protein VP39"/>
    <property type="match status" value="1"/>
</dbReference>
<dbReference type="AlphaFoldDB" id="A0A9W9V5P2"/>
<dbReference type="RefSeq" id="XP_056554297.1">
    <property type="nucleotide sequence ID" value="XM_056698884.1"/>
</dbReference>
<evidence type="ECO:0000313" key="2">
    <source>
        <dbReference type="EMBL" id="KAJ5369863.1"/>
    </source>
</evidence>
<gene>
    <name evidence="2" type="ORF">N7496_005955</name>
</gene>
<dbReference type="GeneID" id="81438063"/>
<dbReference type="SUPFAM" id="SSF53335">
    <property type="entry name" value="S-adenosyl-L-methionine-dependent methyltransferases"/>
    <property type="match status" value="1"/>
</dbReference>
<dbReference type="InterPro" id="IPR041698">
    <property type="entry name" value="Methyltransf_25"/>
</dbReference>
<proteinExistence type="predicted"/>
<dbReference type="InterPro" id="IPR029063">
    <property type="entry name" value="SAM-dependent_MTases_sf"/>
</dbReference>
<sequence>TMSTTATSPGEYLLPRHAAERERLEKQFKAWQANIGYLLHPAITQHDRMRVADVGTGTGIWLLQLADVLPSSCQLDGFDISDALLPEKSTLPENITFYLQNFLQPFPEQFLGKYDVVNVRVMVVALSSDEWEPAVRNLMTLLRPGGHLQWVDCAAHECIVKAPEGTNPVNANRGMDLFRKTMNSLGKTPVIASLHGIFEKSGLDSCEEQIITLTNPEVRGSLNLTVANAIAHSLTAAFKSHKLEDIQSEDEIVELERGMLDDLRTTHCYFCYDVHVVIGRKP</sequence>
<accession>A0A9W9V5P2</accession>
<protein>
    <recommendedName>
        <fullName evidence="1">Methyltransferase domain-containing protein</fullName>
    </recommendedName>
</protein>